<dbReference type="Gene3D" id="1.20.900.10">
    <property type="entry name" value="Dbl homology (DH) domain"/>
    <property type="match status" value="1"/>
</dbReference>
<dbReference type="EMBL" id="MCFH01000009">
    <property type="protein sequence ID" value="ORX55506.1"/>
    <property type="molecule type" value="Genomic_DNA"/>
</dbReference>
<feature type="region of interest" description="Disordered" evidence="4">
    <location>
        <begin position="17"/>
        <end position="38"/>
    </location>
</feature>
<gene>
    <name evidence="7" type="ORF">BCR36DRAFT_403069</name>
</gene>
<feature type="domain" description="CNH" evidence="6">
    <location>
        <begin position="672"/>
        <end position="964"/>
    </location>
</feature>
<dbReference type="PANTHER" id="PTHR46572:SF2">
    <property type="entry name" value="RHO1 GDP-GTP EXCHANGE PROTEIN 1-RELATED"/>
    <property type="match status" value="1"/>
</dbReference>
<dbReference type="PROSITE" id="PS50219">
    <property type="entry name" value="CNH"/>
    <property type="match status" value="1"/>
</dbReference>
<dbReference type="STRING" id="1754191.A0A1Y1VGF2"/>
<dbReference type="InterPro" id="IPR036388">
    <property type="entry name" value="WH-like_DNA-bd_sf"/>
</dbReference>
<dbReference type="Gene3D" id="2.30.29.30">
    <property type="entry name" value="Pleckstrin-homology domain (PH domain)/Phosphotyrosine-binding domain (PTB)"/>
    <property type="match status" value="1"/>
</dbReference>
<reference evidence="7 8" key="1">
    <citation type="submission" date="2016-08" db="EMBL/GenBank/DDBJ databases">
        <title>Genomes of anaerobic fungi encode conserved fungal cellulosomes for biomass hydrolysis.</title>
        <authorList>
            <consortium name="DOE Joint Genome Institute"/>
            <person name="Haitjema C.H."/>
            <person name="Gilmore S.P."/>
            <person name="Henske J.K."/>
            <person name="Solomon K.V."/>
            <person name="De Groot R."/>
            <person name="Kuo A."/>
            <person name="Mondo S.J."/>
            <person name="Salamov A.A."/>
            <person name="Labutti K."/>
            <person name="Zhao Z."/>
            <person name="Chiniquy J."/>
            <person name="Barry K."/>
            <person name="Brewer H.M."/>
            <person name="Purvine S.O."/>
            <person name="Wright A.T."/>
            <person name="Boxma B."/>
            <person name="Van Alen T."/>
            <person name="Hackstein J.H."/>
            <person name="Baker S.E."/>
            <person name="Grigoriev I.V."/>
            <person name="O'Malley M.A."/>
        </authorList>
    </citation>
    <scope>NUCLEOTIDE SEQUENCE [LARGE SCALE GENOMIC DNA]</scope>
    <source>
        <strain evidence="8">finn</strain>
    </source>
</reference>
<dbReference type="GO" id="GO:0005085">
    <property type="term" value="F:guanyl-nucleotide exchange factor activity"/>
    <property type="evidence" value="ECO:0007669"/>
    <property type="project" value="UniProtKB-KW"/>
</dbReference>
<dbReference type="Gene3D" id="1.10.10.10">
    <property type="entry name" value="Winged helix-like DNA-binding domain superfamily/Winged helix DNA-binding domain"/>
    <property type="match status" value="1"/>
</dbReference>
<evidence type="ECO:0000256" key="4">
    <source>
        <dbReference type="SAM" id="MobiDB-lite"/>
    </source>
</evidence>
<reference evidence="7 8" key="2">
    <citation type="submission" date="2016-08" db="EMBL/GenBank/DDBJ databases">
        <title>Pervasive Adenine N6-methylation of Active Genes in Fungi.</title>
        <authorList>
            <consortium name="DOE Joint Genome Institute"/>
            <person name="Mondo S.J."/>
            <person name="Dannebaum R.O."/>
            <person name="Kuo R.C."/>
            <person name="Labutti K."/>
            <person name="Haridas S."/>
            <person name="Kuo A."/>
            <person name="Salamov A."/>
            <person name="Ahrendt S.R."/>
            <person name="Lipzen A."/>
            <person name="Sullivan W."/>
            <person name="Andreopoulos W.B."/>
            <person name="Clum A."/>
            <person name="Lindquist E."/>
            <person name="Daum C."/>
            <person name="Ramamoorthy G.K."/>
            <person name="Gryganskyi A."/>
            <person name="Culley D."/>
            <person name="Magnuson J.K."/>
            <person name="James T.Y."/>
            <person name="O'Malley M.A."/>
            <person name="Stajich J.E."/>
            <person name="Spatafora J.W."/>
            <person name="Visel A."/>
            <person name="Grigoriev I.V."/>
        </authorList>
    </citation>
    <scope>NUCLEOTIDE SEQUENCE [LARGE SCALE GENOMIC DNA]</scope>
    <source>
        <strain evidence="8">finn</strain>
    </source>
</reference>
<dbReference type="SMART" id="SM00325">
    <property type="entry name" value="RhoGEF"/>
    <property type="match status" value="1"/>
</dbReference>
<name>A0A1Y1VGF2_9FUNG</name>
<dbReference type="InterPro" id="IPR035899">
    <property type="entry name" value="DBL_dom_sf"/>
</dbReference>
<dbReference type="SMART" id="SM00233">
    <property type="entry name" value="PH"/>
    <property type="match status" value="1"/>
</dbReference>
<evidence type="ECO:0000313" key="7">
    <source>
        <dbReference type="EMBL" id="ORX55506.1"/>
    </source>
</evidence>
<dbReference type="GO" id="GO:0035556">
    <property type="term" value="P:intracellular signal transduction"/>
    <property type="evidence" value="ECO:0007669"/>
    <property type="project" value="InterPro"/>
</dbReference>
<dbReference type="InterPro" id="IPR001849">
    <property type="entry name" value="PH_domain"/>
</dbReference>
<dbReference type="SMART" id="SM00049">
    <property type="entry name" value="DEP"/>
    <property type="match status" value="1"/>
</dbReference>
<dbReference type="SUPFAM" id="SSF46785">
    <property type="entry name" value="Winged helix' DNA-binding domain"/>
    <property type="match status" value="1"/>
</dbReference>
<evidence type="ECO:0000313" key="8">
    <source>
        <dbReference type="Proteomes" id="UP000193719"/>
    </source>
</evidence>
<dbReference type="OrthoDB" id="2272012at2759"/>
<keyword evidence="2" id="KW-0344">Guanine-nucleotide releasing factor</keyword>
<dbReference type="InterPro" id="IPR000591">
    <property type="entry name" value="DEP_dom"/>
</dbReference>
<evidence type="ECO:0000256" key="2">
    <source>
        <dbReference type="ARBA" id="ARBA00022658"/>
    </source>
</evidence>
<dbReference type="SMART" id="SM00036">
    <property type="entry name" value="CNH"/>
    <property type="match status" value="1"/>
</dbReference>
<dbReference type="Proteomes" id="UP000193719">
    <property type="component" value="Unassembled WGS sequence"/>
</dbReference>
<dbReference type="InterPro" id="IPR036390">
    <property type="entry name" value="WH_DNA-bd_sf"/>
</dbReference>
<evidence type="ECO:0008006" key="9">
    <source>
        <dbReference type="Google" id="ProtNLM"/>
    </source>
</evidence>
<keyword evidence="1" id="KW-0597">Phosphoprotein</keyword>
<dbReference type="Pfam" id="PF00621">
    <property type="entry name" value="RhoGEF"/>
    <property type="match status" value="1"/>
</dbReference>
<dbReference type="SUPFAM" id="SSF48065">
    <property type="entry name" value="DBL homology domain (DH-domain)"/>
    <property type="match status" value="1"/>
</dbReference>
<dbReference type="InterPro" id="IPR011993">
    <property type="entry name" value="PH-like_dom_sf"/>
</dbReference>
<feature type="region of interest" description="Disordered" evidence="4">
    <location>
        <begin position="577"/>
        <end position="599"/>
    </location>
</feature>
<sequence length="1028" mass="118952">MNKDNLNYSFSEARISSRPRNGSIGNNENQIKSYSYTNKKGSSSIENIKQMTTRRNTSEPQLSNLSNIPVKINFPIVNPALLSNVATVFMKYVPVASYIKDSIKYTNCFRGSDAVDTLKLIIRTSDRNLALLLGRALGNQNFFHDVTYNHFLRDNPNELYQFSTNLTFPEVVNESLYNIEKTGIPEDNTILQEKKEQVIENAKKSEVDSLPNGVYTLLTRCYSPTCSENNMCYSISCPRRLEQQNLLNHVARTTALAEKIMNKIDNNNSENQYWSTVMPENIVNSVSETERKRQEVIFELIKTEREYVEDLDLIQKLYIQKLRYSNIIDGEKKESFIEKAFINIPQLYLVNHHFYKLLHVRQEQEPIINRIGDIFLACIKDFEKYIQYGFKQIYGKYIVETEQLKNVKFKDFLKECERHPKSRKLPIQSFLARPTTRIGRYPLLIEAILKRTPVTNPDYKDLNEVLVKLKNILQQINEKAGKAQNNLKLNLLNYQLIFNSGEWYDLKLSAPGRKLIREGTFNIKIQGYESELTVFLFDHMLVLAKRKKNGMYKVFRTPIPLETLIINDKALHQRRSSTIFNSKSNTDRNSISSLKSNSSSNLTSLQYQDINKYPLILVQLGRLGGMYVLYAMSFADRKAWKDAIENQRSIVQEKMKIYDIISLGTSSHFTVSNHANCALLFNKNLVIGSDNGLYIGPGDGNGQFEKVLSLPKINQIEILPDLEFFVILSDKSVYVYSSSILNRTDSTIENEKKLCSNVTFFKVGICLGRYLITCVKSSISSSTIRTFEYTHNQSSKNRRLMKLLKSNNSKDRVKSFKEFYIQDECNSIYYLRSKICIAGSKTFQVIDMESLLTQDLIDFSDPSFDFMKRKDTVIKPISIFRTMNDCYILCFSNFALFINRLGRRARPNKTIYWLGVPSVFAIHHQYLFAFDTEFIEIRSLESCEIVQIIPCHKLKNLNRNSLHCVMETQSPYQIIFRLVNNSIVVLLIISPLMVIKIKLEIEEQVLVLISKMKLKKLMIVILFMKVVN</sequence>
<dbReference type="InterPro" id="IPR000219">
    <property type="entry name" value="DH_dom"/>
</dbReference>
<proteinExistence type="predicted"/>
<evidence type="ECO:0000259" key="5">
    <source>
        <dbReference type="PROSITE" id="PS50010"/>
    </source>
</evidence>
<evidence type="ECO:0000259" key="6">
    <source>
        <dbReference type="PROSITE" id="PS50219"/>
    </source>
</evidence>
<feature type="compositionally biased region" description="Polar residues" evidence="4">
    <location>
        <begin position="577"/>
        <end position="588"/>
    </location>
</feature>
<organism evidence="7 8">
    <name type="scientific">Piromyces finnis</name>
    <dbReference type="NCBI Taxonomy" id="1754191"/>
    <lineage>
        <taxon>Eukaryota</taxon>
        <taxon>Fungi</taxon>
        <taxon>Fungi incertae sedis</taxon>
        <taxon>Chytridiomycota</taxon>
        <taxon>Chytridiomycota incertae sedis</taxon>
        <taxon>Neocallimastigomycetes</taxon>
        <taxon>Neocallimastigales</taxon>
        <taxon>Neocallimastigaceae</taxon>
        <taxon>Piromyces</taxon>
    </lineage>
</organism>
<dbReference type="InterPro" id="IPR001180">
    <property type="entry name" value="CNH_dom"/>
</dbReference>
<feature type="compositionally biased region" description="Polar residues" evidence="4">
    <location>
        <begin position="18"/>
        <end position="38"/>
    </location>
</feature>
<keyword evidence="8" id="KW-1185">Reference proteome</keyword>
<dbReference type="Pfam" id="PF15405">
    <property type="entry name" value="PH_5"/>
    <property type="match status" value="1"/>
</dbReference>
<feature type="coiled-coil region" evidence="3">
    <location>
        <begin position="459"/>
        <end position="486"/>
    </location>
</feature>
<feature type="domain" description="DH" evidence="5">
    <location>
        <begin position="292"/>
        <end position="479"/>
    </location>
</feature>
<comment type="caution">
    <text evidence="7">The sequence shown here is derived from an EMBL/GenBank/DDBJ whole genome shotgun (WGS) entry which is preliminary data.</text>
</comment>
<evidence type="ECO:0000256" key="1">
    <source>
        <dbReference type="ARBA" id="ARBA00022553"/>
    </source>
</evidence>
<dbReference type="CDD" id="cd00160">
    <property type="entry name" value="RhoGEF"/>
    <property type="match status" value="1"/>
</dbReference>
<accession>A0A1Y1VGF2</accession>
<dbReference type="InterPro" id="IPR041675">
    <property type="entry name" value="PH_5"/>
</dbReference>
<dbReference type="InterPro" id="IPR052233">
    <property type="entry name" value="Rho-type_GEFs"/>
</dbReference>
<dbReference type="Pfam" id="PF00610">
    <property type="entry name" value="DEP"/>
    <property type="match status" value="1"/>
</dbReference>
<evidence type="ECO:0000256" key="3">
    <source>
        <dbReference type="SAM" id="Coils"/>
    </source>
</evidence>
<dbReference type="PROSITE" id="PS50010">
    <property type="entry name" value="DH_2"/>
    <property type="match status" value="1"/>
</dbReference>
<dbReference type="Pfam" id="PF00780">
    <property type="entry name" value="CNH"/>
    <property type="match status" value="1"/>
</dbReference>
<dbReference type="SUPFAM" id="SSF50729">
    <property type="entry name" value="PH domain-like"/>
    <property type="match status" value="1"/>
</dbReference>
<keyword evidence="3" id="KW-0175">Coiled coil</keyword>
<dbReference type="PANTHER" id="PTHR46572">
    <property type="entry name" value="RHO1 GDP-GTP EXCHANGE PROTEIN 1-RELATED"/>
    <property type="match status" value="1"/>
</dbReference>
<protein>
    <recommendedName>
        <fullName evidence="9">CNH-domain-containing protein</fullName>
    </recommendedName>
</protein>
<dbReference type="AlphaFoldDB" id="A0A1Y1VGF2"/>
<feature type="compositionally biased region" description="Low complexity" evidence="4">
    <location>
        <begin position="589"/>
        <end position="599"/>
    </location>
</feature>